<reference evidence="1 2" key="1">
    <citation type="journal article" date="2020" name="Cell">
        <title>Large-Scale Comparative Analyses of Tick Genomes Elucidate Their Genetic Diversity and Vector Capacities.</title>
        <authorList>
            <consortium name="Tick Genome and Microbiome Consortium (TIGMIC)"/>
            <person name="Jia N."/>
            <person name="Wang J."/>
            <person name="Shi W."/>
            <person name="Du L."/>
            <person name="Sun Y."/>
            <person name="Zhan W."/>
            <person name="Jiang J.F."/>
            <person name="Wang Q."/>
            <person name="Zhang B."/>
            <person name="Ji P."/>
            <person name="Bell-Sakyi L."/>
            <person name="Cui X.M."/>
            <person name="Yuan T.T."/>
            <person name="Jiang B.G."/>
            <person name="Yang W.F."/>
            <person name="Lam T.T."/>
            <person name="Chang Q.C."/>
            <person name="Ding S.J."/>
            <person name="Wang X.J."/>
            <person name="Zhu J.G."/>
            <person name="Ruan X.D."/>
            <person name="Zhao L."/>
            <person name="Wei J.T."/>
            <person name="Ye R.Z."/>
            <person name="Que T.C."/>
            <person name="Du C.H."/>
            <person name="Zhou Y.H."/>
            <person name="Cheng J.X."/>
            <person name="Dai P.F."/>
            <person name="Guo W.B."/>
            <person name="Han X.H."/>
            <person name="Huang E.J."/>
            <person name="Li L.F."/>
            <person name="Wei W."/>
            <person name="Gao Y.C."/>
            <person name="Liu J.Z."/>
            <person name="Shao H.Z."/>
            <person name="Wang X."/>
            <person name="Wang C.C."/>
            <person name="Yang T.C."/>
            <person name="Huo Q.B."/>
            <person name="Li W."/>
            <person name="Chen H.Y."/>
            <person name="Chen S.E."/>
            <person name="Zhou L.G."/>
            <person name="Ni X.B."/>
            <person name="Tian J.H."/>
            <person name="Sheng Y."/>
            <person name="Liu T."/>
            <person name="Pan Y.S."/>
            <person name="Xia L.Y."/>
            <person name="Li J."/>
            <person name="Zhao F."/>
            <person name="Cao W.C."/>
        </authorList>
    </citation>
    <scope>NUCLEOTIDE SEQUENCE [LARGE SCALE GENOMIC DNA]</scope>
    <source>
        <strain evidence="1">Iper-2018</strain>
    </source>
</reference>
<sequence>MTWHIHYIRTFTGSLKIFQVMAALLVIVFLSVAHYSTDTNYLTMRPAALLMAMVSFSFFITSLVIFMSVVMGSTDVPYSIFYRVHGVLATVGFVVSGLTYVSQGDRASPSRAGSIAASLSILNSLTFFADTVIAYEPPIDNPNVSESNEDDVYLANEYLDDVLRSLQKDRSLLAAIDPLTIPEFGESSVTITNGRVLGLSAINRNGNSSVHYGLGSVIVSAPIVVPGVLFTGQHKVSKFGISISGDIEAKVDNVQIFIFYRAPRNGGEARLESFQWLEVELYPEDPKGFFS</sequence>
<dbReference type="Proteomes" id="UP000805193">
    <property type="component" value="Unassembled WGS sequence"/>
</dbReference>
<gene>
    <name evidence="1" type="ORF">HPB47_025508</name>
</gene>
<proteinExistence type="predicted"/>
<organism evidence="1 2">
    <name type="scientific">Ixodes persulcatus</name>
    <name type="common">Taiga tick</name>
    <dbReference type="NCBI Taxonomy" id="34615"/>
    <lineage>
        <taxon>Eukaryota</taxon>
        <taxon>Metazoa</taxon>
        <taxon>Ecdysozoa</taxon>
        <taxon>Arthropoda</taxon>
        <taxon>Chelicerata</taxon>
        <taxon>Arachnida</taxon>
        <taxon>Acari</taxon>
        <taxon>Parasitiformes</taxon>
        <taxon>Ixodida</taxon>
        <taxon>Ixodoidea</taxon>
        <taxon>Ixodidae</taxon>
        <taxon>Ixodinae</taxon>
        <taxon>Ixodes</taxon>
    </lineage>
</organism>
<keyword evidence="2" id="KW-1185">Reference proteome</keyword>
<evidence type="ECO:0000313" key="2">
    <source>
        <dbReference type="Proteomes" id="UP000805193"/>
    </source>
</evidence>
<dbReference type="EMBL" id="JABSTQ010009624">
    <property type="protein sequence ID" value="KAG0427453.1"/>
    <property type="molecule type" value="Genomic_DNA"/>
</dbReference>
<protein>
    <submittedName>
        <fullName evidence="1">Uncharacterized protein</fullName>
    </submittedName>
</protein>
<accession>A0AC60Q1A6</accession>
<comment type="caution">
    <text evidence="1">The sequence shown here is derived from an EMBL/GenBank/DDBJ whole genome shotgun (WGS) entry which is preliminary data.</text>
</comment>
<evidence type="ECO:0000313" key="1">
    <source>
        <dbReference type="EMBL" id="KAG0427453.1"/>
    </source>
</evidence>
<name>A0AC60Q1A6_IXOPE</name>